<proteinExistence type="predicted"/>
<dbReference type="OrthoDB" id="430141at2759"/>
<feature type="domain" description="C3H1-type" evidence="6">
    <location>
        <begin position="367"/>
        <end position="395"/>
    </location>
</feature>
<dbReference type="InterPro" id="IPR036855">
    <property type="entry name" value="Znf_CCCH_sf"/>
</dbReference>
<dbReference type="SMART" id="SM00356">
    <property type="entry name" value="ZnF_C3H1"/>
    <property type="match status" value="1"/>
</dbReference>
<dbReference type="Pfam" id="PF00642">
    <property type="entry name" value="zf-CCCH"/>
    <property type="match status" value="1"/>
</dbReference>
<evidence type="ECO:0000256" key="2">
    <source>
        <dbReference type="ARBA" id="ARBA00022771"/>
    </source>
</evidence>
<feature type="region of interest" description="Disordered" evidence="5">
    <location>
        <begin position="332"/>
        <end position="370"/>
    </location>
</feature>
<keyword evidence="2 4" id="KW-0863">Zinc-finger</keyword>
<dbReference type="AlphaFoldDB" id="A0A813ETY4"/>
<dbReference type="SUPFAM" id="SSF90229">
    <property type="entry name" value="CCCH zinc finger"/>
    <property type="match status" value="1"/>
</dbReference>
<accession>A0A813ETY4</accession>
<protein>
    <recommendedName>
        <fullName evidence="6">C3H1-type domain-containing protein</fullName>
    </recommendedName>
</protein>
<evidence type="ECO:0000256" key="1">
    <source>
        <dbReference type="ARBA" id="ARBA00022723"/>
    </source>
</evidence>
<dbReference type="InterPro" id="IPR000571">
    <property type="entry name" value="Znf_CCCH"/>
</dbReference>
<dbReference type="GO" id="GO:0008270">
    <property type="term" value="F:zinc ion binding"/>
    <property type="evidence" value="ECO:0007669"/>
    <property type="project" value="UniProtKB-KW"/>
</dbReference>
<evidence type="ECO:0000313" key="7">
    <source>
        <dbReference type="EMBL" id="CAE8601745.1"/>
    </source>
</evidence>
<evidence type="ECO:0000256" key="5">
    <source>
        <dbReference type="SAM" id="MobiDB-lite"/>
    </source>
</evidence>
<comment type="caution">
    <text evidence="7">The sequence shown here is derived from an EMBL/GenBank/DDBJ whole genome shotgun (WGS) entry which is preliminary data.</text>
</comment>
<dbReference type="Proteomes" id="UP000654075">
    <property type="component" value="Unassembled WGS sequence"/>
</dbReference>
<keyword evidence="8" id="KW-1185">Reference proteome</keyword>
<feature type="zinc finger region" description="C3H1-type" evidence="4">
    <location>
        <begin position="367"/>
        <end position="395"/>
    </location>
</feature>
<gene>
    <name evidence="7" type="ORF">PGLA1383_LOCUS20027</name>
</gene>
<organism evidence="7 8">
    <name type="scientific">Polarella glacialis</name>
    <name type="common">Dinoflagellate</name>
    <dbReference type="NCBI Taxonomy" id="89957"/>
    <lineage>
        <taxon>Eukaryota</taxon>
        <taxon>Sar</taxon>
        <taxon>Alveolata</taxon>
        <taxon>Dinophyceae</taxon>
        <taxon>Suessiales</taxon>
        <taxon>Suessiaceae</taxon>
        <taxon>Polarella</taxon>
    </lineage>
</organism>
<keyword evidence="1 4" id="KW-0479">Metal-binding</keyword>
<evidence type="ECO:0000313" key="8">
    <source>
        <dbReference type="Proteomes" id="UP000654075"/>
    </source>
</evidence>
<feature type="compositionally biased region" description="Polar residues" evidence="5">
    <location>
        <begin position="332"/>
        <end position="345"/>
    </location>
</feature>
<evidence type="ECO:0000256" key="3">
    <source>
        <dbReference type="ARBA" id="ARBA00022833"/>
    </source>
</evidence>
<evidence type="ECO:0000259" key="6">
    <source>
        <dbReference type="PROSITE" id="PS50103"/>
    </source>
</evidence>
<sequence length="403" mass="44033">MAFSILSEALIADVRDAGYDSEAVFAEAFQDAADLELWGKSVLIGKEDVYKVTEDTWRFSSHMAKLRRCLRIAKESFVKPEVDKAKADADAQAAHVLATAQAMAAGGSCNTQQSSPLSLAMPQWPQAVQTNKLDVDARRKLWHDFGNTYTGEFILENDRPAKQLVQSYWHQKVTGELIWVPWKRLLSQAEENVSAKGSGGNKESRFLAIMAEAHGMVDDIEIDSPTSHFRVTKALSLRATCWALVGWCHLKSAKSFASHVIEHFTKRPLEGSGLRSPTAPEAEAADQALVETLVSLMGHSNMTLDQAIYEVVDARCMAATLLVPRPLAAKATNNNASHTRNNMPTANGGPVRTAPQPKATPYGQSGQSKKMPCHLFKKTGACKFGDQCKFKHTSGSGHGRAKP</sequence>
<keyword evidence="3 4" id="KW-0862">Zinc</keyword>
<reference evidence="7" key="1">
    <citation type="submission" date="2021-02" db="EMBL/GenBank/DDBJ databases">
        <authorList>
            <person name="Dougan E. K."/>
            <person name="Rhodes N."/>
            <person name="Thang M."/>
            <person name="Chan C."/>
        </authorList>
    </citation>
    <scope>NUCLEOTIDE SEQUENCE</scope>
</reference>
<dbReference type="OMA" id="NASHTRN"/>
<evidence type="ECO:0000256" key="4">
    <source>
        <dbReference type="PROSITE-ProRule" id="PRU00723"/>
    </source>
</evidence>
<name>A0A813ETY4_POLGL</name>
<dbReference type="PROSITE" id="PS50103">
    <property type="entry name" value="ZF_C3H1"/>
    <property type="match status" value="1"/>
</dbReference>
<dbReference type="EMBL" id="CAJNNV010013488">
    <property type="protein sequence ID" value="CAE8601745.1"/>
    <property type="molecule type" value="Genomic_DNA"/>
</dbReference>